<dbReference type="AlphaFoldDB" id="A0A084VDT9"/>
<evidence type="ECO:0000256" key="1">
    <source>
        <dbReference type="SAM" id="MobiDB-lite"/>
    </source>
</evidence>
<evidence type="ECO:0000313" key="4">
    <source>
        <dbReference type="Proteomes" id="UP000030765"/>
    </source>
</evidence>
<gene>
    <name evidence="2" type="ORF">ZHAS_00003182</name>
</gene>
<dbReference type="VEuPathDB" id="VectorBase:ASIC003182"/>
<dbReference type="Proteomes" id="UP000030765">
    <property type="component" value="Unassembled WGS sequence"/>
</dbReference>
<proteinExistence type="predicted"/>
<feature type="compositionally biased region" description="Basic and acidic residues" evidence="1">
    <location>
        <begin position="68"/>
        <end position="84"/>
    </location>
</feature>
<dbReference type="EMBL" id="KE524721">
    <property type="protein sequence ID" value="KFB36133.1"/>
    <property type="molecule type" value="Genomic_DNA"/>
</dbReference>
<evidence type="ECO:0000313" key="3">
    <source>
        <dbReference type="EnsemblMetazoa" id="ASIC003182-PA"/>
    </source>
</evidence>
<protein>
    <submittedName>
        <fullName evidence="2 3">Uncharacterized protein</fullName>
    </submittedName>
</protein>
<keyword evidence="4" id="KW-1185">Reference proteome</keyword>
<dbReference type="EnsemblMetazoa" id="ASIC003182-RA">
    <property type="protein sequence ID" value="ASIC003182-PA"/>
    <property type="gene ID" value="ASIC003182"/>
</dbReference>
<dbReference type="EMBL" id="ATLV01011788">
    <property type="status" value="NOT_ANNOTATED_CDS"/>
    <property type="molecule type" value="Genomic_DNA"/>
</dbReference>
<accession>A0A084VDT9</accession>
<feature type="region of interest" description="Disordered" evidence="1">
    <location>
        <begin position="64"/>
        <end position="91"/>
    </location>
</feature>
<reference evidence="3" key="2">
    <citation type="submission" date="2020-05" db="UniProtKB">
        <authorList>
            <consortium name="EnsemblMetazoa"/>
        </authorList>
    </citation>
    <scope>IDENTIFICATION</scope>
</reference>
<sequence length="110" mass="12109">MEKCIRFPRTNTDYGVSHGTVQQFLFRLVQAESGAFSSPLLIVRTQTGVKCVHETDRFPTALSCSSQARERDEVGDGEREREGNAGEMRASMSLCGKDKSAAKLVAQCVH</sequence>
<organism evidence="2">
    <name type="scientific">Anopheles sinensis</name>
    <name type="common">Mosquito</name>
    <dbReference type="NCBI Taxonomy" id="74873"/>
    <lineage>
        <taxon>Eukaryota</taxon>
        <taxon>Metazoa</taxon>
        <taxon>Ecdysozoa</taxon>
        <taxon>Arthropoda</taxon>
        <taxon>Hexapoda</taxon>
        <taxon>Insecta</taxon>
        <taxon>Pterygota</taxon>
        <taxon>Neoptera</taxon>
        <taxon>Endopterygota</taxon>
        <taxon>Diptera</taxon>
        <taxon>Nematocera</taxon>
        <taxon>Culicoidea</taxon>
        <taxon>Culicidae</taxon>
        <taxon>Anophelinae</taxon>
        <taxon>Anopheles</taxon>
    </lineage>
</organism>
<reference evidence="2 4" key="1">
    <citation type="journal article" date="2014" name="BMC Genomics">
        <title>Genome sequence of Anopheles sinensis provides insight into genetics basis of mosquito competence for malaria parasites.</title>
        <authorList>
            <person name="Zhou D."/>
            <person name="Zhang D."/>
            <person name="Ding G."/>
            <person name="Shi L."/>
            <person name="Hou Q."/>
            <person name="Ye Y."/>
            <person name="Xu Y."/>
            <person name="Zhou H."/>
            <person name="Xiong C."/>
            <person name="Li S."/>
            <person name="Yu J."/>
            <person name="Hong S."/>
            <person name="Yu X."/>
            <person name="Zou P."/>
            <person name="Chen C."/>
            <person name="Chang X."/>
            <person name="Wang W."/>
            <person name="Lv Y."/>
            <person name="Sun Y."/>
            <person name="Ma L."/>
            <person name="Shen B."/>
            <person name="Zhu C."/>
        </authorList>
    </citation>
    <scope>NUCLEOTIDE SEQUENCE [LARGE SCALE GENOMIC DNA]</scope>
</reference>
<evidence type="ECO:0000313" key="2">
    <source>
        <dbReference type="EMBL" id="KFB36133.1"/>
    </source>
</evidence>
<name>A0A084VDT9_ANOSI</name>